<evidence type="ECO:0008006" key="3">
    <source>
        <dbReference type="Google" id="ProtNLM"/>
    </source>
</evidence>
<keyword evidence="2" id="KW-1185">Reference proteome</keyword>
<dbReference type="AlphaFoldDB" id="A0A4C1SGX3"/>
<protein>
    <recommendedName>
        <fullName evidence="3">Integrase catalytic domain-containing protein</fullName>
    </recommendedName>
</protein>
<dbReference type="SUPFAM" id="SSF53098">
    <property type="entry name" value="Ribonuclease H-like"/>
    <property type="match status" value="1"/>
</dbReference>
<proteinExistence type="predicted"/>
<evidence type="ECO:0000313" key="2">
    <source>
        <dbReference type="Proteomes" id="UP000299102"/>
    </source>
</evidence>
<evidence type="ECO:0000313" key="1">
    <source>
        <dbReference type="EMBL" id="GBP00428.1"/>
    </source>
</evidence>
<gene>
    <name evidence="1" type="ORF">EVAR_978_1</name>
</gene>
<dbReference type="InterPro" id="IPR012337">
    <property type="entry name" value="RNaseH-like_sf"/>
</dbReference>
<dbReference type="GO" id="GO:0003676">
    <property type="term" value="F:nucleic acid binding"/>
    <property type="evidence" value="ECO:0007669"/>
    <property type="project" value="InterPro"/>
</dbReference>
<dbReference type="Proteomes" id="UP000299102">
    <property type="component" value="Unassembled WGS sequence"/>
</dbReference>
<dbReference type="STRING" id="151549.A0A4C1SGX3"/>
<sequence length="110" mass="12584">MGISKYIFVIIDYFKRAEVFAILNQEAVTVAKKFVNEVFCRFGISLEIYTDQGKNFESQLFQESSMPESIAVGTAQRKKLCRFELLAHDAMRSVAYLDSVCRDAVKKNKV</sequence>
<dbReference type="Gene3D" id="3.30.420.10">
    <property type="entry name" value="Ribonuclease H-like superfamily/Ribonuclease H"/>
    <property type="match status" value="1"/>
</dbReference>
<accession>A0A4C1SGX3</accession>
<comment type="caution">
    <text evidence="1">The sequence shown here is derived from an EMBL/GenBank/DDBJ whole genome shotgun (WGS) entry which is preliminary data.</text>
</comment>
<name>A0A4C1SGX3_EUMVA</name>
<dbReference type="InterPro" id="IPR036397">
    <property type="entry name" value="RNaseH_sf"/>
</dbReference>
<dbReference type="OrthoDB" id="775972at2759"/>
<reference evidence="1 2" key="1">
    <citation type="journal article" date="2019" name="Commun. Biol.">
        <title>The bagworm genome reveals a unique fibroin gene that provides high tensile strength.</title>
        <authorList>
            <person name="Kono N."/>
            <person name="Nakamura H."/>
            <person name="Ohtoshi R."/>
            <person name="Tomita M."/>
            <person name="Numata K."/>
            <person name="Arakawa K."/>
        </authorList>
    </citation>
    <scope>NUCLEOTIDE SEQUENCE [LARGE SCALE GENOMIC DNA]</scope>
</reference>
<dbReference type="EMBL" id="BGZK01000005">
    <property type="protein sequence ID" value="GBP00428.1"/>
    <property type="molecule type" value="Genomic_DNA"/>
</dbReference>
<organism evidence="1 2">
    <name type="scientific">Eumeta variegata</name>
    <name type="common">Bagworm moth</name>
    <name type="synonym">Eumeta japonica</name>
    <dbReference type="NCBI Taxonomy" id="151549"/>
    <lineage>
        <taxon>Eukaryota</taxon>
        <taxon>Metazoa</taxon>
        <taxon>Ecdysozoa</taxon>
        <taxon>Arthropoda</taxon>
        <taxon>Hexapoda</taxon>
        <taxon>Insecta</taxon>
        <taxon>Pterygota</taxon>
        <taxon>Neoptera</taxon>
        <taxon>Endopterygota</taxon>
        <taxon>Lepidoptera</taxon>
        <taxon>Glossata</taxon>
        <taxon>Ditrysia</taxon>
        <taxon>Tineoidea</taxon>
        <taxon>Psychidae</taxon>
        <taxon>Oiketicinae</taxon>
        <taxon>Eumeta</taxon>
    </lineage>
</organism>